<evidence type="ECO:0000313" key="3">
    <source>
        <dbReference type="EMBL" id="CAI9121265.1"/>
    </source>
</evidence>
<protein>
    <submittedName>
        <fullName evidence="3">Glycosyltransferase</fullName>
        <ecNumber evidence="3">2.4.-.-</ecNumber>
    </submittedName>
</protein>
<keyword evidence="4" id="KW-1185">Reference proteome</keyword>
<feature type="domain" description="Glycosyltransferase subfamily 4-like N-terminal" evidence="2">
    <location>
        <begin position="15"/>
        <end position="186"/>
    </location>
</feature>
<evidence type="ECO:0000313" key="4">
    <source>
        <dbReference type="Proteomes" id="UP001176960"/>
    </source>
</evidence>
<gene>
    <name evidence="3" type="ORF">LMG32879_002112</name>
</gene>
<reference evidence="3" key="1">
    <citation type="submission" date="2023-03" db="EMBL/GenBank/DDBJ databases">
        <authorList>
            <person name="Cleenwerck I."/>
        </authorList>
    </citation>
    <scope>NUCLEOTIDE SEQUENCE</scope>
    <source>
        <strain evidence="3">LMG 32879</strain>
    </source>
</reference>
<dbReference type="Pfam" id="PF13439">
    <property type="entry name" value="Glyco_transf_4"/>
    <property type="match status" value="1"/>
</dbReference>
<dbReference type="EC" id="2.4.-.-" evidence="3"/>
<evidence type="ECO:0000259" key="1">
    <source>
        <dbReference type="Pfam" id="PF00534"/>
    </source>
</evidence>
<keyword evidence="3" id="KW-0808">Transferase</keyword>
<evidence type="ECO:0000259" key="2">
    <source>
        <dbReference type="Pfam" id="PF13439"/>
    </source>
</evidence>
<dbReference type="EMBL" id="CATKSH010000012">
    <property type="protein sequence ID" value="CAI9121265.1"/>
    <property type="molecule type" value="Genomic_DNA"/>
</dbReference>
<feature type="domain" description="Glycosyl transferase family 1" evidence="1">
    <location>
        <begin position="211"/>
        <end position="350"/>
    </location>
</feature>
<dbReference type="Proteomes" id="UP001176960">
    <property type="component" value="Unassembled WGS sequence"/>
</dbReference>
<proteinExistence type="predicted"/>
<dbReference type="RefSeq" id="WP_289842934.1">
    <property type="nucleotide sequence ID" value="NZ_CATKSH010000012.1"/>
</dbReference>
<sequence length="406" mass="44666">MKIVDISEFYSPTSGGVRTYVEAKFRVADHLGHRLTVIAPGPEDRVETRGAGKLVWVKSPLIPFDKNYHMFWSKQPVWRILDAEAPDFIEGSSPWRGGWIAGTWPGTTPRALFMHADPVAVYPQTFLGNIFSPKQIDSAFGWFWSYLRNLNSRFDGTIVAGAWLARRFAGHGLKHLHTVPFGVDTALFSVARRNEKIRCEMLRWCGLGPEATLLVTVGRHHPEKRIGLLIDAVTLAQQTRPVGLVIMGDGMSHDSVRHKAARAIHIHVAGRVDDRPRLATMMASADALFHGSTAETFGFVAAEALACGTPVIVPEAGGAGDIAAPAYAQTYAPGNARKAADAIIRFAERDRITLSTCAREASARIGTIDHHFEKLFSLYEQMRCSPSMNLATSSASGILHRDRVFQ</sequence>
<comment type="caution">
    <text evidence="3">The sequence shown here is derived from an EMBL/GenBank/DDBJ whole genome shotgun (WGS) entry which is preliminary data.</text>
</comment>
<dbReference type="AlphaFoldDB" id="A0AA35XYD9"/>
<dbReference type="PANTHER" id="PTHR45947">
    <property type="entry name" value="SULFOQUINOVOSYL TRANSFERASE SQD2"/>
    <property type="match status" value="1"/>
</dbReference>
<dbReference type="SUPFAM" id="SSF53756">
    <property type="entry name" value="UDP-Glycosyltransferase/glycogen phosphorylase"/>
    <property type="match status" value="1"/>
</dbReference>
<keyword evidence="3" id="KW-0328">Glycosyltransferase</keyword>
<accession>A0AA35XYD9</accession>
<dbReference type="InterPro" id="IPR001296">
    <property type="entry name" value="Glyco_trans_1"/>
</dbReference>
<organism evidence="3 4">
    <name type="scientific">Brytella acorum</name>
    <dbReference type="NCBI Taxonomy" id="2959299"/>
    <lineage>
        <taxon>Bacteria</taxon>
        <taxon>Pseudomonadati</taxon>
        <taxon>Pseudomonadota</taxon>
        <taxon>Alphaproteobacteria</taxon>
        <taxon>Acetobacterales</taxon>
        <taxon>Acetobacteraceae</taxon>
        <taxon>Brytella</taxon>
    </lineage>
</organism>
<dbReference type="GO" id="GO:0016757">
    <property type="term" value="F:glycosyltransferase activity"/>
    <property type="evidence" value="ECO:0007669"/>
    <property type="project" value="UniProtKB-KW"/>
</dbReference>
<dbReference type="InterPro" id="IPR050194">
    <property type="entry name" value="Glycosyltransferase_grp1"/>
</dbReference>
<name>A0AA35XYD9_9PROT</name>
<dbReference type="Pfam" id="PF00534">
    <property type="entry name" value="Glycos_transf_1"/>
    <property type="match status" value="1"/>
</dbReference>
<dbReference type="Gene3D" id="3.40.50.2000">
    <property type="entry name" value="Glycogen Phosphorylase B"/>
    <property type="match status" value="2"/>
</dbReference>
<dbReference type="InterPro" id="IPR028098">
    <property type="entry name" value="Glyco_trans_4-like_N"/>
</dbReference>
<dbReference type="PANTHER" id="PTHR45947:SF3">
    <property type="entry name" value="SULFOQUINOVOSYL TRANSFERASE SQD2"/>
    <property type="match status" value="1"/>
</dbReference>